<keyword evidence="4" id="KW-1185">Reference proteome</keyword>
<feature type="region of interest" description="Disordered" evidence="1">
    <location>
        <begin position="787"/>
        <end position="843"/>
    </location>
</feature>
<organism evidence="3 4">
    <name type="scientific">Trematosphaeria pertusa</name>
    <dbReference type="NCBI Taxonomy" id="390896"/>
    <lineage>
        <taxon>Eukaryota</taxon>
        <taxon>Fungi</taxon>
        <taxon>Dikarya</taxon>
        <taxon>Ascomycota</taxon>
        <taxon>Pezizomycotina</taxon>
        <taxon>Dothideomycetes</taxon>
        <taxon>Pleosporomycetidae</taxon>
        <taxon>Pleosporales</taxon>
        <taxon>Massarineae</taxon>
        <taxon>Trematosphaeriaceae</taxon>
        <taxon>Trematosphaeria</taxon>
    </lineage>
</organism>
<feature type="compositionally biased region" description="Low complexity" evidence="1">
    <location>
        <begin position="790"/>
        <end position="809"/>
    </location>
</feature>
<evidence type="ECO:0000313" key="4">
    <source>
        <dbReference type="Proteomes" id="UP000800094"/>
    </source>
</evidence>
<evidence type="ECO:0000313" key="3">
    <source>
        <dbReference type="EMBL" id="KAF2240367.1"/>
    </source>
</evidence>
<sequence length="978" mass="104485">MRVFHVIRAIVFAFSHTSVLLVASQDVPSQSPPPFPVPANSSSTVPPGSGTGVLSSSFSSTTLIGMESTHTSSTGVTESSSTSNSNIAPPETSTDSLSSVDTSLTPTDSATISDSSSSSDSPTPSEATSSGYSTSSTSGTGTITDGHSSTDSIILPPEPTDTPFSTDGVILPSGITLPPDPSTTLLPTGTEIQSSASDMSIIIAGIFPLIRSWIGDPQPPQVTSVTDELDNILPKVSDFLGKLPKPTDGVEPCKSGARRRAEEAFQGIQTLNKRSFLGGLFKTAFSLVTCVINTTNKVKEEVMRGTTDAVKNLQNDLIPLVDALNEVDPNEPDPSASNSDQPSSTQTESSSSSSCTLNTVSNCNIACTAIATTTVGGVRRQANGEACTTVCDAPITKCGATGVTSASTTISTTTAVRKCAKGCSGCNAPIPPPEPITEGDYMTDTNGIAYAPAPTVSALSTYSDLAARNIAPRETGPSSRNLYKRTLTNPRDDPWHGDVSKWLLAMVKQPGTKRLEHGNYPGWFTTSITDRLLDDRNSWSLGDMNGCTAVVVVSRKRIFMAHIWENPTMDNTDNNFQRDALDALRNLAGDGKGVSQGVSAFTGPGGDFENIVENRVRAMVITPNKPGQNELQYPYQVRLISDMLKSVLGLSDILPVLPIPYWARDEDLLWQYPRGKLLIQYDPVQAMQQTPGQTCPTQVAGLEVWFEELYSSPRHGDTWPAFPNQLVAAQPGPSRRFIRGRQVTDADEEEWQEYENVLRRQNGVCARPSGTLSGSSIAQDPTTLQTSLVTTSDGGHSSGTPSTPGEPVPNTTIDQPPTMTDEPPTSTDVPEPDPTPSPPPKSKALSIVLSAFRNETTGEDYNSWVFFETKIREPAEVCGNATLDDRNTRWTDDNAIIKPPWPHGTFTMTLYGEDNCQYLNDGNGAGILHCPSFGDGNNVSCQEEPEKSQVSEITQCIYSQTVSIAVHRVTYSSGEVTL</sequence>
<dbReference type="Proteomes" id="UP000800094">
    <property type="component" value="Unassembled WGS sequence"/>
</dbReference>
<gene>
    <name evidence="3" type="ORF">BU26DRAFT_512247</name>
</gene>
<feature type="compositionally biased region" description="Low complexity" evidence="1">
    <location>
        <begin position="343"/>
        <end position="354"/>
    </location>
</feature>
<dbReference type="EMBL" id="ML987218">
    <property type="protein sequence ID" value="KAF2240367.1"/>
    <property type="molecule type" value="Genomic_DNA"/>
</dbReference>
<keyword evidence="2" id="KW-0732">Signal</keyword>
<feature type="signal peptide" evidence="2">
    <location>
        <begin position="1"/>
        <end position="24"/>
    </location>
</feature>
<dbReference type="AlphaFoldDB" id="A0A6A6HQT1"/>
<dbReference type="GeneID" id="54580692"/>
<accession>A0A6A6HQT1</accession>
<feature type="compositionally biased region" description="Low complexity" evidence="1">
    <location>
        <begin position="92"/>
        <end position="154"/>
    </location>
</feature>
<proteinExistence type="predicted"/>
<feature type="chain" id="PRO_5025548042" evidence="2">
    <location>
        <begin position="25"/>
        <end position="978"/>
    </location>
</feature>
<evidence type="ECO:0000256" key="1">
    <source>
        <dbReference type="SAM" id="MobiDB-lite"/>
    </source>
</evidence>
<name>A0A6A6HQT1_9PLEO</name>
<dbReference type="OrthoDB" id="3794304at2759"/>
<feature type="compositionally biased region" description="Pro residues" evidence="1">
    <location>
        <begin position="832"/>
        <end position="841"/>
    </location>
</feature>
<feature type="compositionally biased region" description="Low complexity" evidence="1">
    <location>
        <begin position="820"/>
        <end position="829"/>
    </location>
</feature>
<dbReference type="RefSeq" id="XP_033675371.1">
    <property type="nucleotide sequence ID" value="XM_033827362.1"/>
</dbReference>
<protein>
    <submittedName>
        <fullName evidence="3">Uncharacterized protein</fullName>
    </submittedName>
</protein>
<feature type="compositionally biased region" description="Low complexity" evidence="1">
    <location>
        <begin position="38"/>
        <end position="85"/>
    </location>
</feature>
<feature type="region of interest" description="Disordered" evidence="1">
    <location>
        <begin position="26"/>
        <end position="164"/>
    </location>
</feature>
<evidence type="ECO:0000256" key="2">
    <source>
        <dbReference type="SAM" id="SignalP"/>
    </source>
</evidence>
<feature type="region of interest" description="Disordered" evidence="1">
    <location>
        <begin position="325"/>
        <end position="354"/>
    </location>
</feature>
<reference evidence="3" key="1">
    <citation type="journal article" date="2020" name="Stud. Mycol.">
        <title>101 Dothideomycetes genomes: a test case for predicting lifestyles and emergence of pathogens.</title>
        <authorList>
            <person name="Haridas S."/>
            <person name="Albert R."/>
            <person name="Binder M."/>
            <person name="Bloem J."/>
            <person name="Labutti K."/>
            <person name="Salamov A."/>
            <person name="Andreopoulos B."/>
            <person name="Baker S."/>
            <person name="Barry K."/>
            <person name="Bills G."/>
            <person name="Bluhm B."/>
            <person name="Cannon C."/>
            <person name="Castanera R."/>
            <person name="Culley D."/>
            <person name="Daum C."/>
            <person name="Ezra D."/>
            <person name="Gonzalez J."/>
            <person name="Henrissat B."/>
            <person name="Kuo A."/>
            <person name="Liang C."/>
            <person name="Lipzen A."/>
            <person name="Lutzoni F."/>
            <person name="Magnuson J."/>
            <person name="Mondo S."/>
            <person name="Nolan M."/>
            <person name="Ohm R."/>
            <person name="Pangilinan J."/>
            <person name="Park H.-J."/>
            <person name="Ramirez L."/>
            <person name="Alfaro M."/>
            <person name="Sun H."/>
            <person name="Tritt A."/>
            <person name="Yoshinaga Y."/>
            <person name="Zwiers L.-H."/>
            <person name="Turgeon B."/>
            <person name="Goodwin S."/>
            <person name="Spatafora J."/>
            <person name="Crous P."/>
            <person name="Grigoriev I."/>
        </authorList>
    </citation>
    <scope>NUCLEOTIDE SEQUENCE</scope>
    <source>
        <strain evidence="3">CBS 122368</strain>
    </source>
</reference>